<evidence type="ECO:0000313" key="11">
    <source>
        <dbReference type="Proteomes" id="UP001168972"/>
    </source>
</evidence>
<dbReference type="FunFam" id="2.60.40.10:FF:000328">
    <property type="entry name" value="CLUMA_CG000981, isoform A"/>
    <property type="match status" value="1"/>
</dbReference>
<dbReference type="InterPro" id="IPR013783">
    <property type="entry name" value="Ig-like_fold"/>
</dbReference>
<protein>
    <recommendedName>
        <fullName evidence="9">Ig-like domain-containing protein</fullName>
    </recommendedName>
</protein>
<dbReference type="GO" id="GO:0043005">
    <property type="term" value="C:neuron projection"/>
    <property type="evidence" value="ECO:0007669"/>
    <property type="project" value="TreeGrafter"/>
</dbReference>
<evidence type="ECO:0000256" key="1">
    <source>
        <dbReference type="ARBA" id="ARBA00004236"/>
    </source>
</evidence>
<dbReference type="InterPro" id="IPR003598">
    <property type="entry name" value="Ig_sub2"/>
</dbReference>
<evidence type="ECO:0000313" key="10">
    <source>
        <dbReference type="EMBL" id="KAK0162104.1"/>
    </source>
</evidence>
<organism evidence="10 11">
    <name type="scientific">Microctonus hyperodae</name>
    <name type="common">Parasitoid wasp</name>
    <dbReference type="NCBI Taxonomy" id="165561"/>
    <lineage>
        <taxon>Eukaryota</taxon>
        <taxon>Metazoa</taxon>
        <taxon>Ecdysozoa</taxon>
        <taxon>Arthropoda</taxon>
        <taxon>Hexapoda</taxon>
        <taxon>Insecta</taxon>
        <taxon>Pterygota</taxon>
        <taxon>Neoptera</taxon>
        <taxon>Endopterygota</taxon>
        <taxon>Hymenoptera</taxon>
        <taxon>Apocrita</taxon>
        <taxon>Ichneumonoidea</taxon>
        <taxon>Braconidae</taxon>
        <taxon>Euphorinae</taxon>
        <taxon>Microctonus</taxon>
    </lineage>
</organism>
<dbReference type="FunFam" id="2.60.40.10:FF:000376">
    <property type="entry name" value="CLUMA_CG000981, isoform A"/>
    <property type="match status" value="1"/>
</dbReference>
<dbReference type="SMART" id="SM00409">
    <property type="entry name" value="IG"/>
    <property type="match status" value="3"/>
</dbReference>
<keyword evidence="3" id="KW-0732">Signal</keyword>
<dbReference type="PANTHER" id="PTHR12231:SF247">
    <property type="entry name" value="DPR-INTERACTING PROTEIN DELTA, ISOFORM D"/>
    <property type="match status" value="1"/>
</dbReference>
<evidence type="ECO:0000256" key="3">
    <source>
        <dbReference type="ARBA" id="ARBA00022729"/>
    </source>
</evidence>
<evidence type="ECO:0000256" key="4">
    <source>
        <dbReference type="ARBA" id="ARBA00022737"/>
    </source>
</evidence>
<dbReference type="SMART" id="SM00408">
    <property type="entry name" value="IGc2"/>
    <property type="match status" value="3"/>
</dbReference>
<accession>A0AA39F361</accession>
<proteinExistence type="predicted"/>
<dbReference type="Pfam" id="PF07686">
    <property type="entry name" value="V-set"/>
    <property type="match status" value="1"/>
</dbReference>
<dbReference type="PANTHER" id="PTHR12231">
    <property type="entry name" value="CTX-RELATED TYPE I TRANSMEMBRANE PROTEIN"/>
    <property type="match status" value="1"/>
</dbReference>
<keyword evidence="2" id="KW-1003">Cell membrane</keyword>
<dbReference type="InterPro" id="IPR051170">
    <property type="entry name" value="Neural/epithelial_adhesion"/>
</dbReference>
<comment type="caution">
    <text evidence="10">The sequence shown here is derived from an EMBL/GenBank/DDBJ whole genome shotgun (WGS) entry which is preliminary data.</text>
</comment>
<feature type="domain" description="Ig-like" evidence="9">
    <location>
        <begin position="199"/>
        <end position="289"/>
    </location>
</feature>
<evidence type="ECO:0000256" key="8">
    <source>
        <dbReference type="ARBA" id="ARBA00023319"/>
    </source>
</evidence>
<keyword evidence="6" id="KW-1015">Disulfide bond</keyword>
<keyword evidence="8" id="KW-0393">Immunoglobulin domain</keyword>
<reference evidence="10" key="2">
    <citation type="submission" date="2023-03" db="EMBL/GenBank/DDBJ databases">
        <authorList>
            <person name="Inwood S.N."/>
            <person name="Skelly J.G."/>
            <person name="Guhlin J."/>
            <person name="Harrop T.W.R."/>
            <person name="Goldson S.G."/>
            <person name="Dearden P.K."/>
        </authorList>
    </citation>
    <scope>NUCLEOTIDE SEQUENCE</scope>
    <source>
        <strain evidence="10">Lincoln</strain>
        <tissue evidence="10">Whole body</tissue>
    </source>
</reference>
<dbReference type="InterPro" id="IPR007110">
    <property type="entry name" value="Ig-like_dom"/>
</dbReference>
<feature type="domain" description="Ig-like" evidence="9">
    <location>
        <begin position="1"/>
        <end position="85"/>
    </location>
</feature>
<sequence>MFAEPIPNVTVAVGRDASLPCVINNLGSYKVAWVHVGRQMLLTIHTHVVVKIPRFSVSHDKQKTWLLRIQNVQQADRGYYMCQVNTVPMISQVGYLQVVVPPNILDSLSSESTVAVKEHQNITLICKAEGYPEPTLMWRREDGNAIPIDRRSRVEKYVGEQLNLTKITRMEMGAYLCIATNGIPPTVSKRIIVDVEFSPTIFVPNQLMGAPPGKNVTLECSIEAHPRAISYWNFNNSMVLSNDKYTSTIMENSYRTNMQLTIRNLQTSDFGSYRCISKNSLGETEGSIRLYGKI</sequence>
<dbReference type="GO" id="GO:0005886">
    <property type="term" value="C:plasma membrane"/>
    <property type="evidence" value="ECO:0007669"/>
    <property type="project" value="UniProtKB-SubCell"/>
</dbReference>
<dbReference type="EMBL" id="JAQQBR010001834">
    <property type="protein sequence ID" value="KAK0162104.1"/>
    <property type="molecule type" value="Genomic_DNA"/>
</dbReference>
<keyword evidence="5" id="KW-0472">Membrane</keyword>
<keyword evidence="11" id="KW-1185">Reference proteome</keyword>
<evidence type="ECO:0000256" key="7">
    <source>
        <dbReference type="ARBA" id="ARBA00023180"/>
    </source>
</evidence>
<feature type="domain" description="Ig-like" evidence="9">
    <location>
        <begin position="102"/>
        <end position="188"/>
    </location>
</feature>
<dbReference type="Pfam" id="PF13927">
    <property type="entry name" value="Ig_3"/>
    <property type="match status" value="2"/>
</dbReference>
<dbReference type="SUPFAM" id="SSF48726">
    <property type="entry name" value="Immunoglobulin"/>
    <property type="match status" value="3"/>
</dbReference>
<reference evidence="10" key="1">
    <citation type="journal article" date="2023" name="bioRxiv">
        <title>Scaffold-level genome assemblies of two parasitoid biocontrol wasps reveal the parthenogenesis mechanism and an associated novel virus.</title>
        <authorList>
            <person name="Inwood S."/>
            <person name="Skelly J."/>
            <person name="Guhlin J."/>
            <person name="Harrop T."/>
            <person name="Goldson S."/>
            <person name="Dearden P."/>
        </authorList>
    </citation>
    <scope>NUCLEOTIDE SEQUENCE</scope>
    <source>
        <strain evidence="10">Lincoln</strain>
        <tissue evidence="10">Whole body</tissue>
    </source>
</reference>
<evidence type="ECO:0000256" key="5">
    <source>
        <dbReference type="ARBA" id="ARBA00023136"/>
    </source>
</evidence>
<dbReference type="AlphaFoldDB" id="A0AA39F361"/>
<dbReference type="InterPro" id="IPR036179">
    <property type="entry name" value="Ig-like_dom_sf"/>
</dbReference>
<dbReference type="Proteomes" id="UP001168972">
    <property type="component" value="Unassembled WGS sequence"/>
</dbReference>
<gene>
    <name evidence="10" type="ORF">PV327_008468</name>
</gene>
<dbReference type="InterPro" id="IPR013106">
    <property type="entry name" value="Ig_V-set"/>
</dbReference>
<name>A0AA39F361_MICHY</name>
<dbReference type="PROSITE" id="PS50835">
    <property type="entry name" value="IG_LIKE"/>
    <property type="match status" value="3"/>
</dbReference>
<dbReference type="Gene3D" id="2.60.40.10">
    <property type="entry name" value="Immunoglobulins"/>
    <property type="match status" value="3"/>
</dbReference>
<evidence type="ECO:0000256" key="2">
    <source>
        <dbReference type="ARBA" id="ARBA00022475"/>
    </source>
</evidence>
<evidence type="ECO:0000256" key="6">
    <source>
        <dbReference type="ARBA" id="ARBA00023157"/>
    </source>
</evidence>
<keyword evidence="4" id="KW-0677">Repeat</keyword>
<dbReference type="CDD" id="cd00099">
    <property type="entry name" value="IgV"/>
    <property type="match status" value="1"/>
</dbReference>
<dbReference type="InterPro" id="IPR003599">
    <property type="entry name" value="Ig_sub"/>
</dbReference>
<evidence type="ECO:0000259" key="9">
    <source>
        <dbReference type="PROSITE" id="PS50835"/>
    </source>
</evidence>
<comment type="subcellular location">
    <subcellularLocation>
        <location evidence="1">Cell membrane</location>
    </subcellularLocation>
</comment>
<keyword evidence="7" id="KW-0325">Glycoprotein</keyword>